<dbReference type="GO" id="GO:0015418">
    <property type="term" value="F:ABC-type quaternary ammonium compound transporting activity"/>
    <property type="evidence" value="ECO:0007669"/>
    <property type="project" value="UniProtKB-EC"/>
</dbReference>
<dbReference type="InterPro" id="IPR008995">
    <property type="entry name" value="Mo/tungstate-bd_C_term_dom"/>
</dbReference>
<evidence type="ECO:0000256" key="4">
    <source>
        <dbReference type="ARBA" id="ARBA00066388"/>
    </source>
</evidence>
<dbReference type="EC" id="7.6.2.9" evidence="4"/>
<dbReference type="SUPFAM" id="SSF50331">
    <property type="entry name" value="MOP-like"/>
    <property type="match status" value="1"/>
</dbReference>
<organism evidence="6 7">
    <name type="scientific">Capillibacterium thermochitinicola</name>
    <dbReference type="NCBI Taxonomy" id="2699427"/>
    <lineage>
        <taxon>Bacteria</taxon>
        <taxon>Bacillati</taxon>
        <taxon>Bacillota</taxon>
        <taxon>Capillibacterium</taxon>
    </lineage>
</organism>
<dbReference type="PANTHER" id="PTHR42781">
    <property type="entry name" value="SPERMIDINE/PUTRESCINE IMPORT ATP-BINDING PROTEIN POTA"/>
    <property type="match status" value="1"/>
</dbReference>
<evidence type="ECO:0000313" key="6">
    <source>
        <dbReference type="EMBL" id="MBA2133757.1"/>
    </source>
</evidence>
<dbReference type="InterPro" id="IPR017871">
    <property type="entry name" value="ABC_transporter-like_CS"/>
</dbReference>
<dbReference type="InterPro" id="IPR013611">
    <property type="entry name" value="Transp-assoc_OB_typ2"/>
</dbReference>
<gene>
    <name evidence="6" type="ORF">G5B42_09460</name>
</gene>
<evidence type="ECO:0000256" key="3">
    <source>
        <dbReference type="ARBA" id="ARBA00022840"/>
    </source>
</evidence>
<evidence type="ECO:0000259" key="5">
    <source>
        <dbReference type="PROSITE" id="PS50893"/>
    </source>
</evidence>
<dbReference type="SMART" id="SM00382">
    <property type="entry name" value="AAA"/>
    <property type="match status" value="1"/>
</dbReference>
<dbReference type="GO" id="GO:0005524">
    <property type="term" value="F:ATP binding"/>
    <property type="evidence" value="ECO:0007669"/>
    <property type="project" value="UniProtKB-KW"/>
</dbReference>
<protein>
    <recommendedName>
        <fullName evidence="4">ABC-type quaternary amine transporter</fullName>
        <ecNumber evidence="4">7.6.2.9</ecNumber>
    </recommendedName>
</protein>
<evidence type="ECO:0000313" key="7">
    <source>
        <dbReference type="Proteomes" id="UP000657177"/>
    </source>
</evidence>
<dbReference type="Gene3D" id="2.40.50.100">
    <property type="match status" value="1"/>
</dbReference>
<evidence type="ECO:0000256" key="1">
    <source>
        <dbReference type="ARBA" id="ARBA00022448"/>
    </source>
</evidence>
<accession>A0A8J6LSZ9</accession>
<dbReference type="InterPro" id="IPR003439">
    <property type="entry name" value="ABC_transporter-like_ATP-bd"/>
</dbReference>
<dbReference type="Pfam" id="PF08402">
    <property type="entry name" value="TOBE_2"/>
    <property type="match status" value="1"/>
</dbReference>
<dbReference type="EMBL" id="JAAKDE010000019">
    <property type="protein sequence ID" value="MBA2133757.1"/>
    <property type="molecule type" value="Genomic_DNA"/>
</dbReference>
<name>A0A8J6LSZ9_9FIRM</name>
<dbReference type="AlphaFoldDB" id="A0A8J6LSZ9"/>
<dbReference type="Pfam" id="PF00005">
    <property type="entry name" value="ABC_tran"/>
    <property type="match status" value="1"/>
</dbReference>
<dbReference type="InterPro" id="IPR003593">
    <property type="entry name" value="AAA+_ATPase"/>
</dbReference>
<dbReference type="PROSITE" id="PS00211">
    <property type="entry name" value="ABC_TRANSPORTER_1"/>
    <property type="match status" value="1"/>
</dbReference>
<dbReference type="GO" id="GO:0016887">
    <property type="term" value="F:ATP hydrolysis activity"/>
    <property type="evidence" value="ECO:0007669"/>
    <property type="project" value="InterPro"/>
</dbReference>
<keyword evidence="7" id="KW-1185">Reference proteome</keyword>
<dbReference type="InterPro" id="IPR027417">
    <property type="entry name" value="P-loop_NTPase"/>
</dbReference>
<proteinExistence type="predicted"/>
<dbReference type="FunFam" id="3.40.50.300:FF:000425">
    <property type="entry name" value="Probable ABC transporter, ATP-binding subunit"/>
    <property type="match status" value="1"/>
</dbReference>
<dbReference type="PROSITE" id="PS50893">
    <property type="entry name" value="ABC_TRANSPORTER_2"/>
    <property type="match status" value="1"/>
</dbReference>
<keyword evidence="1" id="KW-0813">Transport</keyword>
<evidence type="ECO:0000256" key="2">
    <source>
        <dbReference type="ARBA" id="ARBA00022741"/>
    </source>
</evidence>
<dbReference type="Gene3D" id="3.40.50.300">
    <property type="entry name" value="P-loop containing nucleotide triphosphate hydrolases"/>
    <property type="match status" value="1"/>
</dbReference>
<dbReference type="SUPFAM" id="SSF52540">
    <property type="entry name" value="P-loop containing nucleoside triphosphate hydrolases"/>
    <property type="match status" value="1"/>
</dbReference>
<dbReference type="PANTHER" id="PTHR42781:SF4">
    <property type="entry name" value="SPERMIDINE_PUTRESCINE IMPORT ATP-BINDING PROTEIN POTA"/>
    <property type="match status" value="1"/>
</dbReference>
<dbReference type="InterPro" id="IPR050093">
    <property type="entry name" value="ABC_SmlMolc_Importer"/>
</dbReference>
<dbReference type="GO" id="GO:0043190">
    <property type="term" value="C:ATP-binding cassette (ABC) transporter complex"/>
    <property type="evidence" value="ECO:0007669"/>
    <property type="project" value="InterPro"/>
</dbReference>
<feature type="domain" description="ABC transporter" evidence="5">
    <location>
        <begin position="3"/>
        <end position="233"/>
    </location>
</feature>
<comment type="caution">
    <text evidence="6">The sequence shown here is derived from an EMBL/GenBank/DDBJ whole genome shotgun (WGS) entry which is preliminary data.</text>
</comment>
<keyword evidence="3 6" id="KW-0067">ATP-binding</keyword>
<reference evidence="6" key="1">
    <citation type="submission" date="2020-06" db="EMBL/GenBank/DDBJ databases">
        <title>Novel chitinolytic bacterium.</title>
        <authorList>
            <person name="Ungkulpasvich U."/>
            <person name="Kosugi A."/>
            <person name="Uke A."/>
        </authorList>
    </citation>
    <scope>NUCLEOTIDE SEQUENCE</scope>
    <source>
        <strain evidence="6">UUS1-1</strain>
    </source>
</reference>
<dbReference type="RefSeq" id="WP_181340224.1">
    <property type="nucleotide sequence ID" value="NZ_JAAKDE010000019.1"/>
</dbReference>
<sequence length="362" mass="40320">MTKNFLQIDVTKDYPEFRLTANLTVGEGEFFSLVGPSGCGKTTLLRLISGLVQPDQGRIVLDGRDLTTVPVADRRIGFVFQDYALFPHLTVGENIEYGLKVRRLPAARRRERVQAMLSVFEITALADRRVQELSGGERQRVALARALAPEPLLLLLDEPFAALDYSLRRRLRRELKELQIKLGFTVIFVTHQQEEALALSERLAVMQAGRILQVGTATEVYTSPAHPFVATFLGDANLIPCNALPTAEGLLIRPRDGQEFIIPAAENQGNDAGETEKTGGCYYLMVRPEDVILETETPIYRGTITTWEYLGYASYAEVKTDHGLTIKVLTGKETRYALGARVGFSFRRTALKLLPINEHPSS</sequence>
<dbReference type="Proteomes" id="UP000657177">
    <property type="component" value="Unassembled WGS sequence"/>
</dbReference>
<keyword evidence="2" id="KW-0547">Nucleotide-binding</keyword>